<dbReference type="Gene3D" id="1.10.260.40">
    <property type="entry name" value="lambda repressor-like DNA-binding domains"/>
    <property type="match status" value="1"/>
</dbReference>
<organism evidence="3 4">
    <name type="scientific">Salinihabitans flavidus</name>
    <dbReference type="NCBI Taxonomy" id="569882"/>
    <lineage>
        <taxon>Bacteria</taxon>
        <taxon>Pseudomonadati</taxon>
        <taxon>Pseudomonadota</taxon>
        <taxon>Alphaproteobacteria</taxon>
        <taxon>Rhodobacterales</taxon>
        <taxon>Roseobacteraceae</taxon>
        <taxon>Salinihabitans</taxon>
    </lineage>
</organism>
<feature type="domain" description="HTH cro/C1-type" evidence="2">
    <location>
        <begin position="29"/>
        <end position="69"/>
    </location>
</feature>
<evidence type="ECO:0000313" key="3">
    <source>
        <dbReference type="EMBL" id="SEO90203.1"/>
    </source>
</evidence>
<dbReference type="CDD" id="cd00093">
    <property type="entry name" value="HTH_XRE"/>
    <property type="match status" value="1"/>
</dbReference>
<dbReference type="GO" id="GO:0003677">
    <property type="term" value="F:DNA binding"/>
    <property type="evidence" value="ECO:0007669"/>
    <property type="project" value="UniProtKB-KW"/>
</dbReference>
<keyword evidence="4" id="KW-1185">Reference proteome</keyword>
<evidence type="ECO:0000313" key="4">
    <source>
        <dbReference type="Proteomes" id="UP000198893"/>
    </source>
</evidence>
<dbReference type="Pfam" id="PF01381">
    <property type="entry name" value="HTH_3"/>
    <property type="match status" value="1"/>
</dbReference>
<dbReference type="PANTHER" id="PTHR36924:SF1">
    <property type="entry name" value="ANTITOXIN HIGA-1"/>
    <property type="match status" value="1"/>
</dbReference>
<dbReference type="InterPro" id="IPR010982">
    <property type="entry name" value="Lambda_DNA-bd_dom_sf"/>
</dbReference>
<accession>A0A1H8TI27</accession>
<dbReference type="OrthoDB" id="3174593at2"/>
<name>A0A1H8TI27_9RHOB</name>
<sequence length="96" mass="10811">MSLMTNPSHPGEVLAELYLEPLDMSAITLAAHLNVPRTRIERLVKGETAITVDTAMRLARFFSTTPEYWMNLQRAWDLARARETIDVSGIKPLEVA</sequence>
<dbReference type="PANTHER" id="PTHR36924">
    <property type="entry name" value="ANTITOXIN HIGA-1"/>
    <property type="match status" value="1"/>
</dbReference>
<evidence type="ECO:0000256" key="1">
    <source>
        <dbReference type="ARBA" id="ARBA00023125"/>
    </source>
</evidence>
<reference evidence="3 4" key="1">
    <citation type="submission" date="2016-10" db="EMBL/GenBank/DDBJ databases">
        <authorList>
            <person name="de Groot N.N."/>
        </authorList>
    </citation>
    <scope>NUCLEOTIDE SEQUENCE [LARGE SCALE GENOMIC DNA]</scope>
    <source>
        <strain evidence="3 4">DSM 27842</strain>
    </source>
</reference>
<dbReference type="RefSeq" id="WP_093119060.1">
    <property type="nucleotide sequence ID" value="NZ_FODS01000015.1"/>
</dbReference>
<dbReference type="InterPro" id="IPR001387">
    <property type="entry name" value="Cro/C1-type_HTH"/>
</dbReference>
<dbReference type="SMART" id="SM00530">
    <property type="entry name" value="HTH_XRE"/>
    <property type="match status" value="1"/>
</dbReference>
<evidence type="ECO:0000259" key="2">
    <source>
        <dbReference type="PROSITE" id="PS50943"/>
    </source>
</evidence>
<dbReference type="Proteomes" id="UP000198893">
    <property type="component" value="Unassembled WGS sequence"/>
</dbReference>
<dbReference type="AlphaFoldDB" id="A0A1H8TI27"/>
<proteinExistence type="predicted"/>
<keyword evidence="1" id="KW-0238">DNA-binding</keyword>
<dbReference type="NCBIfam" id="TIGR02607">
    <property type="entry name" value="antidote_HigA"/>
    <property type="match status" value="1"/>
</dbReference>
<dbReference type="EMBL" id="FODS01000015">
    <property type="protein sequence ID" value="SEO90203.1"/>
    <property type="molecule type" value="Genomic_DNA"/>
</dbReference>
<gene>
    <name evidence="3" type="ORF">SAMN04490248_11591</name>
</gene>
<dbReference type="PROSITE" id="PS50943">
    <property type="entry name" value="HTH_CROC1"/>
    <property type="match status" value="1"/>
</dbReference>
<dbReference type="SUPFAM" id="SSF47413">
    <property type="entry name" value="lambda repressor-like DNA-binding domains"/>
    <property type="match status" value="1"/>
</dbReference>
<protein>
    <submittedName>
        <fullName evidence="3">Addiction module antidote protein, HigA family</fullName>
    </submittedName>
</protein>
<dbReference type="InterPro" id="IPR013430">
    <property type="entry name" value="Toxin_antidote_HigA"/>
</dbReference>
<dbReference type="STRING" id="569882.SAMN04490248_11591"/>